<dbReference type="STRING" id="237561.A0A1D8PPQ5"/>
<dbReference type="FunCoup" id="A0A1D8PPQ5">
    <property type="interactions" value="215"/>
</dbReference>
<dbReference type="PANTHER" id="PTHR10534:SF2">
    <property type="entry name" value="PYRIDOXAL KINASE"/>
    <property type="match status" value="1"/>
</dbReference>
<dbReference type="OrthoDB" id="2104723at2759"/>
<dbReference type="Pfam" id="PF08543">
    <property type="entry name" value="Phos_pyr_kin"/>
    <property type="match status" value="1"/>
</dbReference>
<dbReference type="SUPFAM" id="SSF53613">
    <property type="entry name" value="Ribokinase-like"/>
    <property type="match status" value="1"/>
</dbReference>
<dbReference type="AlphaFoldDB" id="A0A1D8PPQ5"/>
<evidence type="ECO:0000256" key="5">
    <source>
        <dbReference type="ARBA" id="ARBA00022777"/>
    </source>
</evidence>
<reference evidence="9 10" key="3">
    <citation type="journal article" date="2013" name="Genome Biol.">
        <title>Assembly of a phased diploid Candida albicans genome facilitates allele-specific measurements and provides a simple model for repeat and indel structure.</title>
        <authorList>
            <person name="Muzzey D."/>
            <person name="Schwartz K."/>
            <person name="Weissman J.S."/>
            <person name="Sherlock G."/>
        </authorList>
    </citation>
    <scope>NUCLEOTIDE SEQUENCE [LARGE SCALE GENOMIC DNA]</scope>
    <source>
        <strain evidence="10">SC5314 / ATCC MYA-2876</strain>
    </source>
</reference>
<dbReference type="InParanoid" id="A0A1D8PPQ5"/>
<dbReference type="Proteomes" id="UP000000559">
    <property type="component" value="Chromosome 6"/>
</dbReference>
<dbReference type="CGD" id="CAL0000178296">
    <property type="gene designation" value="orf19.10914"/>
</dbReference>
<dbReference type="GeneID" id="3641640"/>
<dbReference type="GO" id="GO:0008478">
    <property type="term" value="F:pyridoxal kinase activity"/>
    <property type="evidence" value="ECO:0000318"/>
    <property type="project" value="GO_Central"/>
</dbReference>
<keyword evidence="4" id="KW-0547">Nucleotide-binding</keyword>
<sequence length="295" mass="33148">MKSLLSISSHVVHGYVGNRATVFPLQYAGWDVDAINTTNFSNHPGYGSLSGTASPPEAIQDIILGLKQILDFNNVYDIILTGYTPNAEVLQILKSEIEQAITNSRNKPHWIVDPVLGDNGKLYVKENLIPVYRDIFASGLVELTTPNQFEFETLSGVKIVDWSTAKDAIYEFRKLYKVKNIVISSVSIDDHLYCVGSSNDRIFYISIEQIGCSFNGCGDLFTALLADEFYNGEYVLSPQMLSKVLYKLHKILEFSYDDIFKRIGQIPTVVKDIRVVAAKEFLTSDYKLDTDVIYL</sequence>
<evidence type="ECO:0000256" key="2">
    <source>
        <dbReference type="ARBA" id="ARBA00012104"/>
    </source>
</evidence>
<evidence type="ECO:0000256" key="4">
    <source>
        <dbReference type="ARBA" id="ARBA00022741"/>
    </source>
</evidence>
<dbReference type="CDD" id="cd01173">
    <property type="entry name" value="pyridoxal_pyridoxamine_kinase"/>
    <property type="match status" value="1"/>
</dbReference>
<dbReference type="InterPro" id="IPR004625">
    <property type="entry name" value="PyrdxlKinase"/>
</dbReference>
<evidence type="ECO:0000256" key="6">
    <source>
        <dbReference type="ARBA" id="ARBA00022840"/>
    </source>
</evidence>
<dbReference type="RefSeq" id="XP_716720.1">
    <property type="nucleotide sequence ID" value="XM_711627.2"/>
</dbReference>
<evidence type="ECO:0000313" key="10">
    <source>
        <dbReference type="Proteomes" id="UP000000559"/>
    </source>
</evidence>
<dbReference type="InterPro" id="IPR029056">
    <property type="entry name" value="Ribokinase-like"/>
</dbReference>
<reference evidence="9 10" key="2">
    <citation type="journal article" date="2007" name="Genome Biol.">
        <title>Assembly of the Candida albicans genome into sixteen supercontigs aligned on the eight chromosomes.</title>
        <authorList>
            <person name="van het Hoog M."/>
            <person name="Rast T.J."/>
            <person name="Martchenko M."/>
            <person name="Grindle S."/>
            <person name="Dignard D."/>
            <person name="Hogues H."/>
            <person name="Cuomo C."/>
            <person name="Berriman M."/>
            <person name="Scherer S."/>
            <person name="Magee B.B."/>
            <person name="Whiteway M."/>
            <person name="Chibana H."/>
            <person name="Nantel A."/>
            <person name="Magee P.T."/>
        </authorList>
    </citation>
    <scope>GENOME REANNOTATION</scope>
    <source>
        <strain evidence="10">SC5314 / ATCC MYA-2876</strain>
    </source>
</reference>
<dbReference type="PANTHER" id="PTHR10534">
    <property type="entry name" value="PYRIDOXAL KINASE"/>
    <property type="match status" value="1"/>
</dbReference>
<reference evidence="9 10" key="1">
    <citation type="journal article" date="2004" name="Proc. Natl. Acad. Sci. U.S.A.">
        <title>The diploid genome sequence of Candida albicans.</title>
        <authorList>
            <person name="Jones T."/>
            <person name="Federspiel N.A."/>
            <person name="Chibana H."/>
            <person name="Dungan J."/>
            <person name="Kalman S."/>
            <person name="Magee B.B."/>
            <person name="Newport G."/>
            <person name="Thorstenson Y.R."/>
            <person name="Agabian N."/>
            <person name="Magee P.T."/>
            <person name="Davis R.W."/>
            <person name="Scherer S."/>
        </authorList>
    </citation>
    <scope>NUCLEOTIDE SEQUENCE [LARGE SCALE GENOMIC DNA]</scope>
    <source>
        <strain evidence="10">SC5314 / ATCC MYA-2876</strain>
    </source>
</reference>
<dbReference type="EC" id="2.7.1.35" evidence="2"/>
<organism evidence="9 10">
    <name type="scientific">Candida albicans (strain SC5314 / ATCC MYA-2876)</name>
    <name type="common">Yeast</name>
    <dbReference type="NCBI Taxonomy" id="237561"/>
    <lineage>
        <taxon>Eukaryota</taxon>
        <taxon>Fungi</taxon>
        <taxon>Dikarya</taxon>
        <taxon>Ascomycota</taxon>
        <taxon>Saccharomycotina</taxon>
        <taxon>Pichiomycetes</taxon>
        <taxon>Debaryomycetaceae</taxon>
        <taxon>Candida/Lodderomyces clade</taxon>
        <taxon>Candida</taxon>
    </lineage>
</organism>
<dbReference type="GO" id="GO:0009443">
    <property type="term" value="P:pyridoxal 5'-phosphate salvage"/>
    <property type="evidence" value="ECO:0000318"/>
    <property type="project" value="GO_Central"/>
</dbReference>
<evidence type="ECO:0000313" key="8">
    <source>
        <dbReference type="CGD" id="CAL0000178296"/>
    </source>
</evidence>
<dbReference type="GO" id="GO:0005829">
    <property type="term" value="C:cytosol"/>
    <property type="evidence" value="ECO:0000318"/>
    <property type="project" value="GO_Central"/>
</dbReference>
<dbReference type="FunFam" id="3.40.1190.20:FF:000159">
    <property type="entry name" value="Bud site selection protein, putative"/>
    <property type="match status" value="1"/>
</dbReference>
<evidence type="ECO:0000256" key="3">
    <source>
        <dbReference type="ARBA" id="ARBA00022679"/>
    </source>
</evidence>
<keyword evidence="10" id="KW-1185">Reference proteome</keyword>
<dbReference type="Gene3D" id="3.40.1190.20">
    <property type="match status" value="1"/>
</dbReference>
<keyword evidence="3" id="KW-0808">Transferase</keyword>
<dbReference type="KEGG" id="cal:CAALFM_C601750CA"/>
<dbReference type="InterPro" id="IPR013749">
    <property type="entry name" value="PM/HMP-P_kinase-1"/>
</dbReference>
<dbReference type="GO" id="GO:0005524">
    <property type="term" value="F:ATP binding"/>
    <property type="evidence" value="ECO:0007669"/>
    <property type="project" value="UniProtKB-KW"/>
</dbReference>
<accession>A0A1D8PPQ5</accession>
<feature type="domain" description="Pyridoxamine kinase/Phosphomethylpyrimidine kinase" evidence="7">
    <location>
        <begin position="97"/>
        <end position="233"/>
    </location>
</feature>
<evidence type="ECO:0000256" key="1">
    <source>
        <dbReference type="ARBA" id="ARBA00008805"/>
    </source>
</evidence>
<comment type="similarity">
    <text evidence="1">Belongs to the pyridoxine kinase family.</text>
</comment>
<gene>
    <name evidence="9" type="ordered locus">CAALFM_C601750CA</name>
    <name evidence="8" type="ordered locus">orf19.10914</name>
</gene>
<dbReference type="EMBL" id="CP017628">
    <property type="protein sequence ID" value="AOW30112.1"/>
    <property type="molecule type" value="Genomic_DNA"/>
</dbReference>
<proteinExistence type="inferred from homology"/>
<name>A0A1D8PPQ5_CANAL</name>
<dbReference type="OMA" id="FEMETLT"/>
<keyword evidence="5 9" id="KW-0418">Kinase</keyword>
<keyword evidence="6" id="KW-0067">ATP-binding</keyword>
<protein>
    <recommendedName>
        <fullName evidence="2">pyridoxal kinase</fullName>
        <ecNumber evidence="2">2.7.1.35</ecNumber>
    </recommendedName>
</protein>
<dbReference type="SMR" id="A0A1D8PPQ5"/>
<evidence type="ECO:0000259" key="7">
    <source>
        <dbReference type="Pfam" id="PF08543"/>
    </source>
</evidence>
<evidence type="ECO:0000313" key="9">
    <source>
        <dbReference type="EMBL" id="AOW30112.1"/>
    </source>
</evidence>
<dbReference type="VEuPathDB" id="FungiDB:C6_01750C_A"/>